<keyword evidence="2" id="KW-1185">Reference proteome</keyword>
<proteinExistence type="predicted"/>
<dbReference type="InterPro" id="IPR024523">
    <property type="entry name" value="DUF3793"/>
</dbReference>
<reference evidence="1 2" key="1">
    <citation type="submission" date="2018-06" db="EMBL/GenBank/DDBJ databases">
        <title>Genomic Encyclopedia of Type Strains, Phase IV (KMG-IV): sequencing the most valuable type-strain genomes for metagenomic binning, comparative biology and taxonomic classification.</title>
        <authorList>
            <person name="Goeker M."/>
        </authorList>
    </citation>
    <scope>NUCLEOTIDE SEQUENCE [LARGE SCALE GENOMIC DNA]</scope>
    <source>
        <strain evidence="1 2">DSM 22112</strain>
    </source>
</reference>
<sequence>MRDHQIQWNCIRKLNRLRGLDQLIATIGFGVAPTIQSIKPSSLLTLNSRQNRLDLWMKNQDDIADFFGLQVFCLREGTSSSTFLFYKEENLKSHLQRNDIRQILTSKGYTGDLNSQLEKLKENYIKEFPHEIGLFLGIPSEDVRGFVLNGGKNYLLNGYWKVYNDVNYAIQIFQEYDDARVHTLDTILSYIS</sequence>
<comment type="caution">
    <text evidence="1">The sequence shown here is derived from an EMBL/GenBank/DDBJ whole genome shotgun (WGS) entry which is preliminary data.</text>
</comment>
<organism evidence="1 2">
    <name type="scientific">Alkalibaculum bacchi</name>
    <dbReference type="NCBI Taxonomy" id="645887"/>
    <lineage>
        <taxon>Bacteria</taxon>
        <taxon>Bacillati</taxon>
        <taxon>Bacillota</taxon>
        <taxon>Clostridia</taxon>
        <taxon>Eubacteriales</taxon>
        <taxon>Eubacteriaceae</taxon>
        <taxon>Alkalibaculum</taxon>
    </lineage>
</organism>
<dbReference type="RefSeq" id="WP_170128194.1">
    <property type="nucleotide sequence ID" value="NZ_QNRX01000006.1"/>
</dbReference>
<dbReference type="AlphaFoldDB" id="A0A366IA53"/>
<accession>A0A366IA53</accession>
<evidence type="ECO:0000313" key="2">
    <source>
        <dbReference type="Proteomes" id="UP000253490"/>
    </source>
</evidence>
<evidence type="ECO:0000313" key="1">
    <source>
        <dbReference type="EMBL" id="RBP65914.1"/>
    </source>
</evidence>
<dbReference type="EMBL" id="QNRX01000006">
    <property type="protein sequence ID" value="RBP65914.1"/>
    <property type="molecule type" value="Genomic_DNA"/>
</dbReference>
<gene>
    <name evidence="1" type="ORF">DES36_10624</name>
</gene>
<dbReference type="Proteomes" id="UP000253490">
    <property type="component" value="Unassembled WGS sequence"/>
</dbReference>
<dbReference type="Pfam" id="PF12672">
    <property type="entry name" value="DUF3793"/>
    <property type="match status" value="1"/>
</dbReference>
<name>A0A366IA53_9FIRM</name>
<protein>
    <submittedName>
        <fullName evidence="1">Uncharacterized protein DUF3793</fullName>
    </submittedName>
</protein>